<feature type="region of interest" description="Disordered" evidence="6">
    <location>
        <begin position="214"/>
        <end position="233"/>
    </location>
</feature>
<evidence type="ECO:0000256" key="2">
    <source>
        <dbReference type="ARBA" id="ARBA00022372"/>
    </source>
</evidence>
<dbReference type="GO" id="GO:0045881">
    <property type="term" value="P:positive regulation of sporulation resulting in formation of a cellular spore"/>
    <property type="evidence" value="ECO:0007669"/>
    <property type="project" value="TreeGrafter"/>
</dbReference>
<evidence type="ECO:0000313" key="8">
    <source>
        <dbReference type="EMBL" id="MBF2735858.1"/>
    </source>
</evidence>
<evidence type="ECO:0000256" key="6">
    <source>
        <dbReference type="SAM" id="MobiDB-lite"/>
    </source>
</evidence>
<dbReference type="SUPFAM" id="SSF110849">
    <property type="entry name" value="ParB/Sulfiredoxin"/>
    <property type="match status" value="1"/>
</dbReference>
<dbReference type="InterPro" id="IPR004437">
    <property type="entry name" value="ParB/RepB/Spo0J"/>
</dbReference>
<dbReference type="SMART" id="SM00470">
    <property type="entry name" value="ParB"/>
    <property type="match status" value="1"/>
</dbReference>
<dbReference type="InterPro" id="IPR041468">
    <property type="entry name" value="HTH_ParB/Spo0J"/>
</dbReference>
<dbReference type="InterPro" id="IPR003115">
    <property type="entry name" value="ParB_N"/>
</dbReference>
<dbReference type="SUPFAM" id="SSF109709">
    <property type="entry name" value="KorB DNA-binding domain-like"/>
    <property type="match status" value="1"/>
</dbReference>
<proteinExistence type="inferred from homology"/>
<dbReference type="GO" id="GO:0007059">
    <property type="term" value="P:chromosome segregation"/>
    <property type="evidence" value="ECO:0007669"/>
    <property type="project" value="UniProtKB-KW"/>
</dbReference>
<gene>
    <name evidence="8" type="ORF">ISN26_07305</name>
</gene>
<dbReference type="FunFam" id="1.10.10.2830:FF:000001">
    <property type="entry name" value="Chromosome partitioning protein ParB"/>
    <property type="match status" value="1"/>
</dbReference>
<dbReference type="InterPro" id="IPR057240">
    <property type="entry name" value="ParB_dimer_C"/>
</dbReference>
<comment type="caution">
    <text evidence="8">The sequence shown here is derived from an EMBL/GenBank/DDBJ whole genome shotgun (WGS) entry which is preliminary data.</text>
</comment>
<dbReference type="GO" id="GO:0003677">
    <property type="term" value="F:DNA binding"/>
    <property type="evidence" value="ECO:0007669"/>
    <property type="project" value="UniProtKB-KW"/>
</dbReference>
<dbReference type="AlphaFoldDB" id="A0A930UHP1"/>
<dbReference type="CDD" id="cd16393">
    <property type="entry name" value="SPO0J_N"/>
    <property type="match status" value="1"/>
</dbReference>
<feature type="domain" description="ParB-like N-terminal" evidence="7">
    <location>
        <begin position="28"/>
        <end position="117"/>
    </location>
</feature>
<dbReference type="NCBIfam" id="TIGR00180">
    <property type="entry name" value="parB_part"/>
    <property type="match status" value="1"/>
</dbReference>
<keyword evidence="9" id="KW-1185">Reference proteome</keyword>
<dbReference type="Gene3D" id="1.10.10.2830">
    <property type="match status" value="1"/>
</dbReference>
<comment type="similarity">
    <text evidence="1">Belongs to the ParB family.</text>
</comment>
<dbReference type="GO" id="GO:0005694">
    <property type="term" value="C:chromosome"/>
    <property type="evidence" value="ECO:0007669"/>
    <property type="project" value="TreeGrafter"/>
</dbReference>
<protein>
    <recommendedName>
        <fullName evidence="2">Probable chromosome-partitioning protein ParB</fullName>
    </recommendedName>
</protein>
<sequence>MSAKAKGLGRSLGEIFSAGAGDAAGRALEVAPKRLRPSPFQPRTRMDPKALDELAQTVAARGVLQPILVRPRGEDYEIIAGERRWRAAQRAGLASVPVVVKECSDRDAMLAALVENIQRQDLSALEQAAAARNLIKELGSSVSDMAAALGMSRPALSNLLRLLKLAPGVRKLLADESISAGHARAIASAPAARQLALAKEVAARGLTVRQTEALAQKETGPKRPPKKQTAVDADTARLCEELSTRLGMRVSISRRGKGGQLTVRYRSHESLDALLALLRR</sequence>
<dbReference type="FunFam" id="3.90.1530.30:FF:000001">
    <property type="entry name" value="Chromosome partitioning protein ParB"/>
    <property type="match status" value="1"/>
</dbReference>
<accession>A0A930UHP1</accession>
<evidence type="ECO:0000313" key="9">
    <source>
        <dbReference type="Proteomes" id="UP000604381"/>
    </source>
</evidence>
<evidence type="ECO:0000256" key="1">
    <source>
        <dbReference type="ARBA" id="ARBA00006295"/>
    </source>
</evidence>
<dbReference type="Pfam" id="PF17762">
    <property type="entry name" value="HTH_ParB"/>
    <property type="match status" value="1"/>
</dbReference>
<dbReference type="Pfam" id="PF02195">
    <property type="entry name" value="ParB_N"/>
    <property type="match status" value="1"/>
</dbReference>
<dbReference type="PANTHER" id="PTHR33375">
    <property type="entry name" value="CHROMOSOME-PARTITIONING PROTEIN PARB-RELATED"/>
    <property type="match status" value="1"/>
</dbReference>
<evidence type="ECO:0000259" key="7">
    <source>
        <dbReference type="SMART" id="SM00470"/>
    </source>
</evidence>
<dbReference type="EMBL" id="JADHEI010000053">
    <property type="protein sequence ID" value="MBF2735858.1"/>
    <property type="molecule type" value="Genomic_DNA"/>
</dbReference>
<dbReference type="PANTHER" id="PTHR33375:SF1">
    <property type="entry name" value="CHROMOSOME-PARTITIONING PROTEIN PARB-RELATED"/>
    <property type="match status" value="1"/>
</dbReference>
<dbReference type="InterPro" id="IPR036086">
    <property type="entry name" value="ParB/Sulfiredoxin_sf"/>
</dbReference>
<comment type="function">
    <text evidence="5">Involved in chromosome partition. Localize to both poles of the predivisional cell following completion of DNA replication. Binds to the DNA origin of replication.</text>
</comment>
<dbReference type="Gene3D" id="3.90.1530.30">
    <property type="match status" value="1"/>
</dbReference>
<keyword evidence="3" id="KW-0159">Chromosome partition</keyword>
<reference evidence="8" key="1">
    <citation type="submission" date="2020-10" db="EMBL/GenBank/DDBJ databases">
        <title>An improved Amphimedon queenslandica hologenome assembly reveals how three proteobacterial symbionts can extend the metabolic phenotypic of their marine sponge host.</title>
        <authorList>
            <person name="Degnan B."/>
            <person name="Degnan S."/>
            <person name="Xiang X."/>
        </authorList>
    </citation>
    <scope>NUCLEOTIDE SEQUENCE</scope>
    <source>
        <strain evidence="8">AqS2</strain>
    </source>
</reference>
<keyword evidence="4" id="KW-0238">DNA-binding</keyword>
<evidence type="ECO:0000256" key="4">
    <source>
        <dbReference type="ARBA" id="ARBA00023125"/>
    </source>
</evidence>
<organism evidence="8 9">
    <name type="scientific">Candidatus Amphirhobacter heronislandensis</name>
    <dbReference type="NCBI Taxonomy" id="1732024"/>
    <lineage>
        <taxon>Bacteria</taxon>
        <taxon>Pseudomonadati</taxon>
        <taxon>Pseudomonadota</taxon>
        <taxon>Gammaproteobacteria</taxon>
        <taxon>Candidatus Tethybacterales</taxon>
        <taxon>Candidatus Tethybacteraceae</taxon>
        <taxon>Candidatus Amphirhobacter</taxon>
    </lineage>
</organism>
<dbReference type="Proteomes" id="UP000604381">
    <property type="component" value="Unassembled WGS sequence"/>
</dbReference>
<dbReference type="InterPro" id="IPR050336">
    <property type="entry name" value="Chromosome_partition/occlusion"/>
</dbReference>
<name>A0A930UHP1_9GAMM</name>
<evidence type="ECO:0000256" key="3">
    <source>
        <dbReference type="ARBA" id="ARBA00022829"/>
    </source>
</evidence>
<evidence type="ECO:0000256" key="5">
    <source>
        <dbReference type="ARBA" id="ARBA00025472"/>
    </source>
</evidence>
<dbReference type="Pfam" id="PF23552">
    <property type="entry name" value="ParB_C"/>
    <property type="match status" value="1"/>
</dbReference>